<evidence type="ECO:0000313" key="4">
    <source>
        <dbReference type="Proteomes" id="UP001519272"/>
    </source>
</evidence>
<dbReference type="RefSeq" id="WP_210087250.1">
    <property type="nucleotide sequence ID" value="NZ_JAGGKG010000001.1"/>
</dbReference>
<evidence type="ECO:0000256" key="1">
    <source>
        <dbReference type="ARBA" id="ARBA00044755"/>
    </source>
</evidence>
<dbReference type="Pfam" id="PF04519">
    <property type="entry name" value="Bactofilin"/>
    <property type="match status" value="1"/>
</dbReference>
<evidence type="ECO:0000256" key="2">
    <source>
        <dbReference type="SAM" id="MobiDB-lite"/>
    </source>
</evidence>
<dbReference type="EMBL" id="JAGGKG010000001">
    <property type="protein sequence ID" value="MBP1903552.1"/>
    <property type="molecule type" value="Genomic_DNA"/>
</dbReference>
<dbReference type="Proteomes" id="UP001519272">
    <property type="component" value="Unassembled WGS sequence"/>
</dbReference>
<accession>A0ABS4FLU4</accession>
<dbReference type="PANTHER" id="PTHR35024:SF4">
    <property type="entry name" value="POLYMER-FORMING CYTOSKELETAL PROTEIN"/>
    <property type="match status" value="1"/>
</dbReference>
<protein>
    <submittedName>
        <fullName evidence="3">Cytoskeletal protein CcmA (Bactofilin family)</fullName>
    </submittedName>
</protein>
<name>A0ABS4FLU4_9BACL</name>
<feature type="region of interest" description="Disordered" evidence="2">
    <location>
        <begin position="101"/>
        <end position="129"/>
    </location>
</feature>
<comment type="similarity">
    <text evidence="1">Belongs to the bactofilin family.</text>
</comment>
<proteinExistence type="inferred from homology"/>
<keyword evidence="4" id="KW-1185">Reference proteome</keyword>
<gene>
    <name evidence="3" type="ORF">J2Z32_000164</name>
</gene>
<evidence type="ECO:0000313" key="3">
    <source>
        <dbReference type="EMBL" id="MBP1903552.1"/>
    </source>
</evidence>
<comment type="caution">
    <text evidence="3">The sequence shown here is derived from an EMBL/GenBank/DDBJ whole genome shotgun (WGS) entry which is preliminary data.</text>
</comment>
<sequence>MRKNKAIPTILGEGCKSEGKINCETDLRIDGHFNGEIHCGATVIIGEQGDINSNIIANEVIVAGKVTGDIQAQDRLTILKNGQIDGNVHVTQLIIVEGGMLNGTSKMGRPSSAPVKEKNRKLAQQPEAG</sequence>
<dbReference type="PANTHER" id="PTHR35024">
    <property type="entry name" value="HYPOTHETICAL CYTOSOLIC PROTEIN"/>
    <property type="match status" value="1"/>
</dbReference>
<dbReference type="InterPro" id="IPR007607">
    <property type="entry name" value="BacA/B"/>
</dbReference>
<organism evidence="3 4">
    <name type="scientific">Paenibacillus turicensis</name>
    <dbReference type="NCBI Taxonomy" id="160487"/>
    <lineage>
        <taxon>Bacteria</taxon>
        <taxon>Bacillati</taxon>
        <taxon>Bacillota</taxon>
        <taxon>Bacilli</taxon>
        <taxon>Bacillales</taxon>
        <taxon>Paenibacillaceae</taxon>
        <taxon>Paenibacillus</taxon>
    </lineage>
</organism>
<reference evidence="3 4" key="1">
    <citation type="submission" date="2021-03" db="EMBL/GenBank/DDBJ databases">
        <title>Genomic Encyclopedia of Type Strains, Phase IV (KMG-IV): sequencing the most valuable type-strain genomes for metagenomic binning, comparative biology and taxonomic classification.</title>
        <authorList>
            <person name="Goeker M."/>
        </authorList>
    </citation>
    <scope>NUCLEOTIDE SEQUENCE [LARGE SCALE GENOMIC DNA]</scope>
    <source>
        <strain evidence="3 4">DSM 14349</strain>
    </source>
</reference>